<evidence type="ECO:0000256" key="1">
    <source>
        <dbReference type="ARBA" id="ARBA00022603"/>
    </source>
</evidence>
<protein>
    <submittedName>
        <fullName evidence="4">Dimethylhistidine N-methyltransferase</fullName>
    </submittedName>
</protein>
<evidence type="ECO:0000313" key="4">
    <source>
        <dbReference type="EMBL" id="SDE74504.1"/>
    </source>
</evidence>
<organism evidence="4 5">
    <name type="scientific">Ulvibacter litoralis</name>
    <dbReference type="NCBI Taxonomy" id="227084"/>
    <lineage>
        <taxon>Bacteria</taxon>
        <taxon>Pseudomonadati</taxon>
        <taxon>Bacteroidota</taxon>
        <taxon>Flavobacteriia</taxon>
        <taxon>Flavobacteriales</taxon>
        <taxon>Flavobacteriaceae</taxon>
        <taxon>Ulvibacter</taxon>
    </lineage>
</organism>
<accession>A0A1G7FF49</accession>
<evidence type="ECO:0000259" key="3">
    <source>
        <dbReference type="Pfam" id="PF10017"/>
    </source>
</evidence>
<dbReference type="Pfam" id="PF10017">
    <property type="entry name" value="Methyltransf_33"/>
    <property type="match status" value="1"/>
</dbReference>
<proteinExistence type="predicted"/>
<dbReference type="PANTHER" id="PTHR43397">
    <property type="entry name" value="ERGOTHIONEINE BIOSYNTHESIS PROTEIN 1"/>
    <property type="match status" value="1"/>
</dbReference>
<dbReference type="GO" id="GO:0008168">
    <property type="term" value="F:methyltransferase activity"/>
    <property type="evidence" value="ECO:0007669"/>
    <property type="project" value="UniProtKB-KW"/>
</dbReference>
<dbReference type="InterPro" id="IPR051128">
    <property type="entry name" value="EgtD_Methyltrsf_superfamily"/>
</dbReference>
<evidence type="ECO:0000256" key="2">
    <source>
        <dbReference type="ARBA" id="ARBA00022679"/>
    </source>
</evidence>
<name>A0A1G7FF49_9FLAO</name>
<dbReference type="GO" id="GO:0032259">
    <property type="term" value="P:methylation"/>
    <property type="evidence" value="ECO:0007669"/>
    <property type="project" value="UniProtKB-KW"/>
</dbReference>
<dbReference type="PIRSF" id="PIRSF018005">
    <property type="entry name" value="UCP018005"/>
    <property type="match status" value="1"/>
</dbReference>
<dbReference type="EMBL" id="FNBA01000002">
    <property type="protein sequence ID" value="SDE74504.1"/>
    <property type="molecule type" value="Genomic_DNA"/>
</dbReference>
<keyword evidence="2 4" id="KW-0808">Transferase</keyword>
<dbReference type="InterPro" id="IPR029063">
    <property type="entry name" value="SAM-dependent_MTases_sf"/>
</dbReference>
<keyword evidence="1 4" id="KW-0489">Methyltransferase</keyword>
<dbReference type="Gene3D" id="3.40.50.150">
    <property type="entry name" value="Vaccinia Virus protein VP39"/>
    <property type="match status" value="1"/>
</dbReference>
<sequence>MDKTFAKDVIEGLTSHPKYLSSKYFYDDAGSRIFQEIMEMPTYYLSDSELDILTQQSNQIITEANFIEPFNIIELGAGDGSKIIKLLEYLVASEIDFNYVPIDISQEAITILSEKIKKQLPGISMQPKVGDYFEILKETSKSNIPNLLLFLGSNIGNYTAAQAEELLQLFNTHMNPNDKLLIGMDLMKNPNTIRSAYNDPEGVTKRFNMNLLKRINTEFTANFDLNTFDFYCTYNPINGAVKSYLVSLEEQEITLSALETTIQFQKNELIWTELSKKYSLPEIEALASKTGFSIQKNFFDSKYYFTDSLWVK</sequence>
<gene>
    <name evidence="4" type="ORF">SAMN05421855_102522</name>
</gene>
<evidence type="ECO:0000313" key="5">
    <source>
        <dbReference type="Proteomes" id="UP000199321"/>
    </source>
</evidence>
<dbReference type="STRING" id="227084.SAMN05421855_102522"/>
<dbReference type="Proteomes" id="UP000199321">
    <property type="component" value="Unassembled WGS sequence"/>
</dbReference>
<reference evidence="4 5" key="1">
    <citation type="submission" date="2016-10" db="EMBL/GenBank/DDBJ databases">
        <authorList>
            <person name="de Groot N.N."/>
        </authorList>
    </citation>
    <scope>NUCLEOTIDE SEQUENCE [LARGE SCALE GENOMIC DNA]</scope>
    <source>
        <strain evidence="4 5">DSM 16195</strain>
    </source>
</reference>
<keyword evidence="5" id="KW-1185">Reference proteome</keyword>
<dbReference type="InterPro" id="IPR019257">
    <property type="entry name" value="MeTrfase_dom"/>
</dbReference>
<dbReference type="RefSeq" id="WP_093143148.1">
    <property type="nucleotide sequence ID" value="NZ_BMWO01000002.1"/>
</dbReference>
<feature type="domain" description="Histidine-specific methyltransferase SAM-dependent" evidence="3">
    <location>
        <begin position="5"/>
        <end position="310"/>
    </location>
</feature>
<dbReference type="OrthoDB" id="5289726at2"/>
<dbReference type="SUPFAM" id="SSF53335">
    <property type="entry name" value="S-adenosyl-L-methionine-dependent methyltransferases"/>
    <property type="match status" value="1"/>
</dbReference>
<dbReference type="PANTHER" id="PTHR43397:SF1">
    <property type="entry name" value="ERGOTHIONEINE BIOSYNTHESIS PROTEIN 1"/>
    <property type="match status" value="1"/>
</dbReference>
<dbReference type="AlphaFoldDB" id="A0A1G7FF49"/>
<dbReference type="InterPro" id="IPR017804">
    <property type="entry name" value="MeTrfase_EgtD-like"/>
</dbReference>